<evidence type="ECO:0000313" key="3">
    <source>
        <dbReference type="EMBL" id="KAF7166005.1"/>
    </source>
</evidence>
<protein>
    <submittedName>
        <fullName evidence="2">Uncharacterized protein</fullName>
    </submittedName>
</protein>
<dbReference type="EMBL" id="JACBAF010002154">
    <property type="protein sequence ID" value="KAF7166005.1"/>
    <property type="molecule type" value="Genomic_DNA"/>
</dbReference>
<keyword evidence="4" id="KW-1185">Reference proteome</keyword>
<proteinExistence type="predicted"/>
<dbReference type="AlphaFoldDB" id="A0A8H6PF40"/>
<feature type="compositionally biased region" description="Polar residues" evidence="1">
    <location>
        <begin position="245"/>
        <end position="256"/>
    </location>
</feature>
<reference evidence="2" key="1">
    <citation type="submission" date="2020-06" db="EMBL/GenBank/DDBJ databases">
        <title>Draft genome sequences of strains closely related to Aspergillus parafelis and Aspergillus hiratsukae.</title>
        <authorList>
            <person name="Dos Santos R.A.C."/>
            <person name="Rivero-Menendez O."/>
            <person name="Steenwyk J.L."/>
            <person name="Mead M.E."/>
            <person name="Goldman G.H."/>
            <person name="Alastruey-Izquierdo A."/>
            <person name="Rokas A."/>
        </authorList>
    </citation>
    <scope>NUCLEOTIDE SEQUENCE</scope>
    <source>
        <strain evidence="2">CNM-CM5793</strain>
        <strain evidence="3">CNM-CM6106</strain>
    </source>
</reference>
<feature type="region of interest" description="Disordered" evidence="1">
    <location>
        <begin position="35"/>
        <end position="76"/>
    </location>
</feature>
<evidence type="ECO:0000313" key="4">
    <source>
        <dbReference type="Proteomes" id="UP000630445"/>
    </source>
</evidence>
<feature type="compositionally biased region" description="Low complexity" evidence="1">
    <location>
        <begin position="36"/>
        <end position="49"/>
    </location>
</feature>
<organism evidence="2 4">
    <name type="scientific">Aspergillus hiratsukae</name>
    <dbReference type="NCBI Taxonomy" id="1194566"/>
    <lineage>
        <taxon>Eukaryota</taxon>
        <taxon>Fungi</taxon>
        <taxon>Dikarya</taxon>
        <taxon>Ascomycota</taxon>
        <taxon>Pezizomycotina</taxon>
        <taxon>Eurotiomycetes</taxon>
        <taxon>Eurotiomycetidae</taxon>
        <taxon>Eurotiales</taxon>
        <taxon>Aspergillaceae</taxon>
        <taxon>Aspergillus</taxon>
        <taxon>Aspergillus subgen. Fumigati</taxon>
    </lineage>
</organism>
<comment type="caution">
    <text evidence="2">The sequence shown here is derived from an EMBL/GenBank/DDBJ whole genome shotgun (WGS) entry which is preliminary data.</text>
</comment>
<dbReference type="Proteomes" id="UP000662466">
    <property type="component" value="Unassembled WGS sequence"/>
</dbReference>
<gene>
    <name evidence="2" type="ORF">CNMCM5793_004248</name>
    <name evidence="3" type="ORF">CNMCM6106_001946</name>
</gene>
<accession>A0A8H6PF40</accession>
<dbReference type="EMBL" id="JACBAD010001867">
    <property type="protein sequence ID" value="KAF7131198.1"/>
    <property type="molecule type" value="Genomic_DNA"/>
</dbReference>
<name>A0A8H6PF40_9EURO</name>
<dbReference type="OrthoDB" id="4492273at2759"/>
<evidence type="ECO:0000313" key="2">
    <source>
        <dbReference type="EMBL" id="KAF7131198.1"/>
    </source>
</evidence>
<dbReference type="Proteomes" id="UP000630445">
    <property type="component" value="Unassembled WGS sequence"/>
</dbReference>
<feature type="region of interest" description="Disordered" evidence="1">
    <location>
        <begin position="222"/>
        <end position="256"/>
    </location>
</feature>
<evidence type="ECO:0000256" key="1">
    <source>
        <dbReference type="SAM" id="MobiDB-lite"/>
    </source>
</evidence>
<sequence>MMDEIDFELCLNVDQVQITQTPAFHREKRKQYPVHNNATNSTNNNNNTTPRVRTHDELGDSTADESAITPVPPAKRARISQAEVSYQTQPMNMNASHQGTGTLLDSSPLFNHYTGFFNFESYQQGPIAVPRRAMSEDMDIDMMYMGSETETEAETEAAPERFHGQCPIHSFGSWSNGSGCFGGGLGSFSSQGNNSASMFPIYEDPVDMDMEIEGVFCGEDWYSSPDEDKENVENGHEQGSILQEMDSNSVAVYQRG</sequence>